<evidence type="ECO:0000256" key="3">
    <source>
        <dbReference type="ARBA" id="ARBA00022692"/>
    </source>
</evidence>
<evidence type="ECO:0000313" key="12">
    <source>
        <dbReference type="EMBL" id="CAG9570623.1"/>
    </source>
</evidence>
<dbReference type="OrthoDB" id="5987936at2759"/>
<dbReference type="InterPro" id="IPR000276">
    <property type="entry name" value="GPCR_Rhodpsn"/>
</dbReference>
<dbReference type="AlphaFoldDB" id="A0A8J2W708"/>
<keyword evidence="4 10" id="KW-1133">Transmembrane helix</keyword>
<feature type="transmembrane region" description="Helical" evidence="10">
    <location>
        <begin position="230"/>
        <end position="250"/>
    </location>
</feature>
<keyword evidence="8 9" id="KW-0807">Transducer</keyword>
<dbReference type="SMART" id="SM01381">
    <property type="entry name" value="7TM_GPCR_Srsx"/>
    <property type="match status" value="1"/>
</dbReference>
<dbReference type="CDD" id="cd15208">
    <property type="entry name" value="7tmA_OXR"/>
    <property type="match status" value="1"/>
</dbReference>
<organism evidence="12 13">
    <name type="scientific">Danaus chrysippus</name>
    <name type="common">African queen</name>
    <dbReference type="NCBI Taxonomy" id="151541"/>
    <lineage>
        <taxon>Eukaryota</taxon>
        <taxon>Metazoa</taxon>
        <taxon>Ecdysozoa</taxon>
        <taxon>Arthropoda</taxon>
        <taxon>Hexapoda</taxon>
        <taxon>Insecta</taxon>
        <taxon>Pterygota</taxon>
        <taxon>Neoptera</taxon>
        <taxon>Endopterygota</taxon>
        <taxon>Lepidoptera</taxon>
        <taxon>Glossata</taxon>
        <taxon>Ditrysia</taxon>
        <taxon>Papilionoidea</taxon>
        <taxon>Nymphalidae</taxon>
        <taxon>Danainae</taxon>
        <taxon>Danaini</taxon>
        <taxon>Danaina</taxon>
        <taxon>Danaus</taxon>
        <taxon>Anosia</taxon>
    </lineage>
</organism>
<feature type="transmembrane region" description="Helical" evidence="10">
    <location>
        <begin position="179"/>
        <end position="209"/>
    </location>
</feature>
<evidence type="ECO:0000259" key="11">
    <source>
        <dbReference type="PROSITE" id="PS50262"/>
    </source>
</evidence>
<dbReference type="PANTHER" id="PTHR45695:SF15">
    <property type="entry name" value="OPSIN RH2"/>
    <property type="match status" value="1"/>
</dbReference>
<dbReference type="SUPFAM" id="SSF81321">
    <property type="entry name" value="Family A G protein-coupled receptor-like"/>
    <property type="match status" value="1"/>
</dbReference>
<evidence type="ECO:0000256" key="4">
    <source>
        <dbReference type="ARBA" id="ARBA00022989"/>
    </source>
</evidence>
<accession>A0A8J2W708</accession>
<keyword evidence="3 9" id="KW-0812">Transmembrane</keyword>
<evidence type="ECO:0000313" key="13">
    <source>
        <dbReference type="Proteomes" id="UP000789524"/>
    </source>
</evidence>
<feature type="transmembrane region" description="Helical" evidence="10">
    <location>
        <begin position="360"/>
        <end position="385"/>
    </location>
</feature>
<evidence type="ECO:0000256" key="8">
    <source>
        <dbReference type="ARBA" id="ARBA00023224"/>
    </source>
</evidence>
<dbReference type="GO" id="GO:0007631">
    <property type="term" value="P:feeding behavior"/>
    <property type="evidence" value="ECO:0007669"/>
    <property type="project" value="InterPro"/>
</dbReference>
<name>A0A8J2W708_9NEOP</name>
<comment type="similarity">
    <text evidence="2 9">Belongs to the G-protein coupled receptor 1 family.</text>
</comment>
<evidence type="ECO:0000256" key="2">
    <source>
        <dbReference type="ARBA" id="ARBA00010663"/>
    </source>
</evidence>
<dbReference type="PRINTS" id="PR00237">
    <property type="entry name" value="GPCRRHODOPSN"/>
</dbReference>
<evidence type="ECO:0000256" key="1">
    <source>
        <dbReference type="ARBA" id="ARBA00004141"/>
    </source>
</evidence>
<feature type="transmembrane region" description="Helical" evidence="10">
    <location>
        <begin position="151"/>
        <end position="173"/>
    </location>
</feature>
<dbReference type="Pfam" id="PF00001">
    <property type="entry name" value="7tm_1"/>
    <property type="match status" value="1"/>
</dbReference>
<proteinExistence type="inferred from homology"/>
<dbReference type="PANTHER" id="PTHR45695">
    <property type="entry name" value="LEUCOKININ RECEPTOR-RELATED"/>
    <property type="match status" value="1"/>
</dbReference>
<feature type="domain" description="G-protein coupled receptors family 1 profile" evidence="11">
    <location>
        <begin position="130"/>
        <end position="415"/>
    </location>
</feature>
<feature type="transmembrane region" description="Helical" evidence="10">
    <location>
        <begin position="397"/>
        <end position="418"/>
    </location>
</feature>
<dbReference type="InterPro" id="IPR000204">
    <property type="entry name" value="Orexin_rcpt"/>
</dbReference>
<keyword evidence="6 10" id="KW-0472">Membrane</keyword>
<evidence type="ECO:0000256" key="7">
    <source>
        <dbReference type="ARBA" id="ARBA00023170"/>
    </source>
</evidence>
<feature type="transmembrane region" description="Helical" evidence="10">
    <location>
        <begin position="286"/>
        <end position="308"/>
    </location>
</feature>
<dbReference type="EMBL" id="CAKASE010000066">
    <property type="protein sequence ID" value="CAG9570623.1"/>
    <property type="molecule type" value="Genomic_DNA"/>
</dbReference>
<dbReference type="PROSITE" id="PS50262">
    <property type="entry name" value="G_PROTEIN_RECEP_F1_2"/>
    <property type="match status" value="1"/>
</dbReference>
<sequence length="524" mass="61082">MDSKYFIINDKHIIGGNNRSDYRDKRNINNITKIVLTKEKRRDEYQLLYDTKNILKEDLNDKDKIVANRSDVLNEYVETYTEEPCVGDPEFCNMTKEEYLEMLYEYIYPKSYEWVLIATHAIVFVTGLIGNALVCIAVYRNHTMRTVTNYFIVNLAVADFLVILFCLPPTVLWDVTKTWFFGTAICRIVLYFQSVSVTVSVLTLTFISLDRWYAICYPLKFKSTTNRAKTAILIIWMVSMLFNIPEFVILEVQANIELRFNQQYFMQCTYTWSEESELTWHIIRALFLYTFPLMLMMVAYCQIVRVLWRSDNIPGHRELHQLCPNGQTNGFAARRRRTVSIHANASTEGQLRSRRKAAKMLVAVVIMFAVCFFPVHLLCVLRVAYNVQHSDMMTAVALISHVMCYVNSAVNPLIYNFMSGKYRHEFYRSYCKCFRCYTPPDDITLPGSSRSCNKRTTIRRNDTCLGYRQSHHASSNHNSVHRDLGKMNTSFIENMNGNRRLRNNGCDNSISESARFTLNSEARD</sequence>
<dbReference type="PROSITE" id="PS00237">
    <property type="entry name" value="G_PROTEIN_RECEP_F1_1"/>
    <property type="match status" value="1"/>
</dbReference>
<dbReference type="GO" id="GO:0005886">
    <property type="term" value="C:plasma membrane"/>
    <property type="evidence" value="ECO:0007669"/>
    <property type="project" value="TreeGrafter"/>
</dbReference>
<evidence type="ECO:0000256" key="5">
    <source>
        <dbReference type="ARBA" id="ARBA00023040"/>
    </source>
</evidence>
<comment type="caution">
    <text evidence="12">The sequence shown here is derived from an EMBL/GenBank/DDBJ whole genome shotgun (WGS) entry which is preliminary data.</text>
</comment>
<feature type="transmembrane region" description="Helical" evidence="10">
    <location>
        <begin position="114"/>
        <end position="139"/>
    </location>
</feature>
<dbReference type="PRINTS" id="PR01064">
    <property type="entry name" value="OREXINR"/>
</dbReference>
<comment type="subcellular location">
    <subcellularLocation>
        <location evidence="1">Membrane</location>
        <topology evidence="1">Multi-pass membrane protein</topology>
    </subcellularLocation>
</comment>
<dbReference type="GO" id="GO:0016499">
    <property type="term" value="F:orexin receptor activity"/>
    <property type="evidence" value="ECO:0007669"/>
    <property type="project" value="InterPro"/>
</dbReference>
<keyword evidence="7 9" id="KW-0675">Receptor</keyword>
<evidence type="ECO:0000256" key="10">
    <source>
        <dbReference type="SAM" id="Phobius"/>
    </source>
</evidence>
<evidence type="ECO:0000256" key="9">
    <source>
        <dbReference type="RuleBase" id="RU000688"/>
    </source>
</evidence>
<dbReference type="InterPro" id="IPR017452">
    <property type="entry name" value="GPCR_Rhodpsn_7TM"/>
</dbReference>
<gene>
    <name evidence="12" type="ORF">DCHRY22_LOCUS9327</name>
</gene>
<protein>
    <submittedName>
        <fullName evidence="12">(African queen) hypothetical protein</fullName>
    </submittedName>
</protein>
<keyword evidence="5 9" id="KW-0297">G-protein coupled receptor</keyword>
<reference evidence="12" key="1">
    <citation type="submission" date="2021-09" db="EMBL/GenBank/DDBJ databases">
        <authorList>
            <person name="Martin H S."/>
        </authorList>
    </citation>
    <scope>NUCLEOTIDE SEQUENCE</scope>
</reference>
<dbReference type="Proteomes" id="UP000789524">
    <property type="component" value="Unassembled WGS sequence"/>
</dbReference>
<evidence type="ECO:0000256" key="6">
    <source>
        <dbReference type="ARBA" id="ARBA00023136"/>
    </source>
</evidence>
<dbReference type="Gene3D" id="1.20.1070.10">
    <property type="entry name" value="Rhodopsin 7-helix transmembrane proteins"/>
    <property type="match status" value="1"/>
</dbReference>
<keyword evidence="13" id="KW-1185">Reference proteome</keyword>